<sequence length="3168" mass="344867">MTATVQDETADDGAKQPGGKHQAGADSLTPLSADCTLGRGRADARQFGIARTTADGDRVDLPSLVAEAEQMGGTTPGQAALLVVHHAALQAVLRYGSRNLQSRHIEDMRSGNLVCALAITEPDVSGSNLRGLTSKAVRDGDDWVMSGAKSAITGAPLAAFFVTLIPFIVEGGVALTAVLVPSDTQGVTIQPPEDMYGLWSVPISGVRYENVRIQSWQILGEVGSGVDVIGDSLLVGRICAGAISLGVLKRCAQLMYRFASRRQVSTGRLADDPVFQRRISRITAEIAAVEALLSTITTEFEVPQEIALALKVASSEFAHRATDDAMQTLGWRGYMEASGVAELMRDVRFLRIGEGPSEALLTELGSRLAAHDDTIYDWIADRDPSSDATSRLRETVSELTAESSTGLFCDLGWFGVWAILDAVVPRGSAASALIENAWHLARVSVAARPATGSDFLQSIPNFADSVGALDEFLSWHATEIDPTLHPTRGKDSQGEPLVGPEAPGWQQTVHELVYAQIARTPDAIALQDASGHRITYAELGEHADALANRLRAQGVRNGDVIGVFLSRDARMAIAAVAVLRVGAVLLMLNPAHPTRRVSDMIADADVGCIVADEQTRSLLPANAPELIIADGSGEPGPVISRLDPRAPAYIYFTSGSTGRPKPVLISHRSLANQLLWRRDELGLGAGDAVLQTTEPTFDIFLWEIFGPLSVGGRLVFPALSPGEWNAHQIVEHIRRLGITAMQFVPSQLDVVLEEPRLRECRSLRYVFCGGEPLPIALCRRVSEALPDAEMVNYYGATETTFDASFWRVDVTDTATWAPIGRPIANVRLYVVDEEGALVPEEQAGELWIGGACVGMGYRGLPALTAERFRPDVRSAEPDAKVYRTGDRVRQRADGTLEFLGRMDRQLKLRGVRIEPTEVERALCGHPGVQQAVVDIKERGSGERVLAAYIVARTPEAVVDPDAVLETARRRLPSTMVPGAVIVLDALPRTPAGKVDTSALPPVPAIAGAAGSSALPERLVPLANIWEEILGTPVTNQEADFFRIGGHSLAASRVIIRVRERMGVTLQLRDFVHAGTLTALGDLIEQRSGQVSPADEAAMSGPTPADRSTPLPLAPMQANLWYLQQLVPTMTAYNIPAAVRIRGPVDVARIEGAFTSVAARHEALRTIFPEHNGQPTQVILPPGPIPLQQVDLRDLPEDDREPAAIGRIQEMLAVPFDLSDAPPVRVLLTTVAEDDHYLAWSMHHIVADGWSAAGLLNSELSRAYGTSPDDQALPRLPIQPIDYEQWMVHWLTAQRRAALEGYWRDQLCGAPPEIDLPRDFVRPSVGKFRGARVPISIGDGDRAALRDMARRHGATPYSVLVAAFTTWVAGRGQQRDIVVGGVTAGRNHSSIEHVIGNFASILPLRCRLGDNPTFAELVVRTRDEIRAMVDHSALSFPDIVNVVRPERLGTRNPIFQAAVALFDGDISPLRIDGAQVNDISVDPGSAKFDLLASFTDDGTALWGFLEYDVELFSQSTAGRLAAEFVEALGLLARTPGCRIEDYVDRLRSAPDIGPAPLTLAQQRIWLLDWLNLGGPELCSQRYFDLRGEIDVTALCQALDLLVQRHPALRTVFPSDERGAHQIIGMPADVAVHDLRDHNPAEREALLTTLVESDAATPIDITTTPPLRATLFVVDEGHVVLGMNCHHIGADVWAEATMFAELSNIYAELGEDGENSKTAMSPGTPLAEVAATRTMGELAHAEIANASRPPNAASVEFWTAALTDVPGRIELPTDLPQPPALSFRGARVEVRLPGDILRRLDDFAMASGVDRSTVVLGMWQHLLHRYSGQETVLVGVPVPNRPSEVPPATIGYFSNLLPVRSDLVPELTLRTQSTRTAAQLAEVTAHGEIPFAYLLERFGSRLQKSASLTEVSFVPEIALARGPRFDRVQTTPVPHDPKRALFKLGLVLQSDDKDLYLTFDFSTALWAPRTIERMAQHLVTLLTRGLAEPDVPLRSFAMLSAHEIEELRSVDGRRDIPHRHRTLHLGFEAQVDAAPKAEAVRFDGSGLTYTELDTAANRLARLLMSNGVVRGDKVALLLERTHLIPIAVLAIVKTGAAYVPIDASWPASRAELVLADSAPSAILTESSLRHVVSGYDTTILELDSMEISDQPAQRVQVEVDSEDVAYVIYTSGSTGRPKGVEVTHHNVMRLFSATEDLFNFTNKDRWSMFHSIAFDFSVWELWGALLHGGCVVVVPYLVTRNPVAFRELLTAERITVLNQTPSAFRILRDANANANAGLFLRYVIFGGESLNFADLLPWIDAHGDTRPELINMYGITETTVHVTFRRVRREDVLGASGSNIGRPLPDLECLLTDPAGNLVPYGVRGEICVGGHGLANGYLGQPELTRQRFIPHPFRGGERLYRSGDAGRRLPSGEIEYLGRLDNQIQLRGFRIELGEVETALLALDGVTACHAMVRSDGGESRLVAYVVTRSGEQPKIGPTRRSLAARLPDYMLPAAIVAVESLPLTVNGKIDQKALPEPKGASTRAASDGAAQTTATAVRTSTKDRDGAVLDQIRHLFAQALDLDSVASSDNFFEIGGDSMRAVRVSVKAKELGLAVSVQDLFQYQTPEELAAGLTSAESAENDTSGVESWSTAMLLESDFRAEGDLPATATDAYPLAALQAGMLFHSRVDGPSVYHDVFSYLVRAQWDENAFRAALDEITARHPILRTTFELAAYSQPLQIVHESVATPLTVVDLSGLSESDQEAALSRWMDNEAHSPIQWQSCTPFGVVIHLRDGNRFELGLTFHHALLDGWSVAELQRDLLSSYDTFRRHGAAPFRAPLQTSFRDFVALERQAERSASKVFWRKQLQGLETAHFAGERSGPSRLETTWWEFPRDIEARLSEVARNRRVPLKSTLLAAHMVVNARLAATDDVVSGLVVNGRPETDDSAHVLGMFLNTVPLRMRLTSTDYTGLIDEAFAAERAVLPHRRVPLRTIQRDIGIGELFQTAFNFVSLDHTQDTADPPAERSVTVRRKLIEHTNLPLVTVFVKENDTLGIGIEFDPRILQTEQVSAILDAYRDAVAAIANGGSAPLPRFGTEAALNLLHPTRRIAAHISDDARSRVREDLRRIWEDVLDRSVDTTDSVGDSGGDSIHALVLSERIAKAFACDPPLVQLLQGATVEQLAALLTN</sequence>
<gene>
    <name evidence="10" type="primary">lgrB_1</name>
    <name evidence="10" type="ORF">DAVIS_00034</name>
</gene>
<dbReference type="InterPro" id="IPR009081">
    <property type="entry name" value="PP-bd_ACP"/>
</dbReference>
<dbReference type="Gene3D" id="3.30.559.10">
    <property type="entry name" value="Chloramphenicol acetyltransferase-like domain"/>
    <property type="match status" value="3"/>
</dbReference>
<dbReference type="Pfam" id="PF00550">
    <property type="entry name" value="PP-binding"/>
    <property type="match status" value="3"/>
</dbReference>
<dbReference type="SUPFAM" id="SSF56645">
    <property type="entry name" value="Acyl-CoA dehydrogenase NM domain-like"/>
    <property type="match status" value="1"/>
</dbReference>
<evidence type="ECO:0000256" key="3">
    <source>
        <dbReference type="ARBA" id="ARBA00009347"/>
    </source>
</evidence>
<dbReference type="InterPro" id="IPR037069">
    <property type="entry name" value="AcylCoA_DH/ox_N_sf"/>
</dbReference>
<evidence type="ECO:0000256" key="6">
    <source>
        <dbReference type="ARBA" id="ARBA00022630"/>
    </source>
</evidence>
<name>A0A3E2N3K5_MYCMR</name>
<keyword evidence="7" id="KW-0274">FAD</keyword>
<dbReference type="InterPro" id="IPR025110">
    <property type="entry name" value="AMP-bd_C"/>
</dbReference>
<dbReference type="PROSITE" id="PS00012">
    <property type="entry name" value="PHOSPHOPANTETHEINE"/>
    <property type="match status" value="1"/>
</dbReference>
<accession>A0A3E2N3K5</accession>
<dbReference type="Pfam" id="PF13193">
    <property type="entry name" value="AMP-binding_C"/>
    <property type="match status" value="2"/>
</dbReference>
<dbReference type="InterPro" id="IPR020845">
    <property type="entry name" value="AMP-binding_CS"/>
</dbReference>
<dbReference type="InterPro" id="IPR010071">
    <property type="entry name" value="AA_adenyl_dom"/>
</dbReference>
<evidence type="ECO:0000256" key="2">
    <source>
        <dbReference type="ARBA" id="ARBA00001974"/>
    </source>
</evidence>
<dbReference type="GO" id="GO:0044550">
    <property type="term" value="P:secondary metabolite biosynthetic process"/>
    <property type="evidence" value="ECO:0007669"/>
    <property type="project" value="TreeGrafter"/>
</dbReference>
<evidence type="ECO:0000256" key="5">
    <source>
        <dbReference type="ARBA" id="ARBA00022553"/>
    </source>
</evidence>
<dbReference type="InterPro" id="IPR001242">
    <property type="entry name" value="Condensation_dom"/>
</dbReference>
<dbReference type="GO" id="GO:0031177">
    <property type="term" value="F:phosphopantetheine binding"/>
    <property type="evidence" value="ECO:0007669"/>
    <property type="project" value="InterPro"/>
</dbReference>
<dbReference type="Pfam" id="PF00501">
    <property type="entry name" value="AMP-binding"/>
    <property type="match status" value="2"/>
</dbReference>
<feature type="compositionally biased region" description="Polar residues" evidence="8">
    <location>
        <begin position="2529"/>
        <end position="2539"/>
    </location>
</feature>
<dbReference type="InterPro" id="IPR045851">
    <property type="entry name" value="AMP-bd_C_sf"/>
</dbReference>
<dbReference type="InterPro" id="IPR036736">
    <property type="entry name" value="ACP-like_sf"/>
</dbReference>
<dbReference type="CDD" id="cd05930">
    <property type="entry name" value="A_NRPS"/>
    <property type="match status" value="1"/>
</dbReference>
<dbReference type="GO" id="GO:0008610">
    <property type="term" value="P:lipid biosynthetic process"/>
    <property type="evidence" value="ECO:0007669"/>
    <property type="project" value="UniProtKB-ARBA"/>
</dbReference>
<dbReference type="InterPro" id="IPR006162">
    <property type="entry name" value="Ppantetheine_attach_site"/>
</dbReference>
<keyword evidence="6" id="KW-0285">Flavoprotein</keyword>
<dbReference type="GO" id="GO:0043041">
    <property type="term" value="P:amino acid activation for nonribosomal peptide biosynthetic process"/>
    <property type="evidence" value="ECO:0007669"/>
    <property type="project" value="TreeGrafter"/>
</dbReference>
<dbReference type="Pfam" id="PF00441">
    <property type="entry name" value="Acyl-CoA_dh_1"/>
    <property type="match status" value="1"/>
</dbReference>
<dbReference type="SUPFAM" id="SSF52777">
    <property type="entry name" value="CoA-dependent acyltransferases"/>
    <property type="match status" value="6"/>
</dbReference>
<dbReference type="PANTHER" id="PTHR45527:SF1">
    <property type="entry name" value="FATTY ACID SYNTHASE"/>
    <property type="match status" value="1"/>
</dbReference>
<dbReference type="CDD" id="cd00567">
    <property type="entry name" value="ACAD"/>
    <property type="match status" value="1"/>
</dbReference>
<dbReference type="Gene3D" id="1.10.1200.10">
    <property type="entry name" value="ACP-like"/>
    <property type="match status" value="3"/>
</dbReference>
<proteinExistence type="inferred from homology"/>
<dbReference type="Pfam" id="PF02770">
    <property type="entry name" value="Acyl-CoA_dh_M"/>
    <property type="match status" value="1"/>
</dbReference>
<dbReference type="InterPro" id="IPR000873">
    <property type="entry name" value="AMP-dep_synth/lig_dom"/>
</dbReference>
<dbReference type="SUPFAM" id="SSF47203">
    <property type="entry name" value="Acyl-CoA dehydrogenase C-terminal domain-like"/>
    <property type="match status" value="1"/>
</dbReference>
<keyword evidence="4" id="KW-0596">Phosphopantetheine</keyword>
<dbReference type="Gene3D" id="3.30.559.30">
    <property type="entry name" value="Nonribosomal peptide synthetase, condensation domain"/>
    <property type="match status" value="3"/>
</dbReference>
<protein>
    <submittedName>
        <fullName evidence="10">Linear gramicidin synthase subunit B</fullName>
    </submittedName>
</protein>
<evidence type="ECO:0000256" key="4">
    <source>
        <dbReference type="ARBA" id="ARBA00022450"/>
    </source>
</evidence>
<dbReference type="Gene3D" id="3.40.50.12780">
    <property type="entry name" value="N-terminal domain of ligase-like"/>
    <property type="match status" value="2"/>
</dbReference>
<dbReference type="Proteomes" id="UP000257451">
    <property type="component" value="Unassembled WGS sequence"/>
</dbReference>
<dbReference type="InterPro" id="IPR046373">
    <property type="entry name" value="Acyl-CoA_Oxase/DH_mid-dom_sf"/>
</dbReference>
<dbReference type="SUPFAM" id="SSF47336">
    <property type="entry name" value="ACP-like"/>
    <property type="match status" value="3"/>
</dbReference>
<evidence type="ECO:0000256" key="1">
    <source>
        <dbReference type="ARBA" id="ARBA00001957"/>
    </source>
</evidence>
<evidence type="ECO:0000259" key="9">
    <source>
        <dbReference type="PROSITE" id="PS50075"/>
    </source>
</evidence>
<dbReference type="InterPro" id="IPR009100">
    <property type="entry name" value="AcylCoA_DH/oxidase_NM_dom_sf"/>
</dbReference>
<dbReference type="PROSITE" id="PS50075">
    <property type="entry name" value="CARRIER"/>
    <property type="match status" value="3"/>
</dbReference>
<comment type="cofactor">
    <cofactor evidence="2">
        <name>FAD</name>
        <dbReference type="ChEBI" id="CHEBI:57692"/>
    </cofactor>
</comment>
<feature type="region of interest" description="Disordered" evidence="8">
    <location>
        <begin position="2514"/>
        <end position="2542"/>
    </location>
</feature>
<dbReference type="GO" id="GO:0016627">
    <property type="term" value="F:oxidoreductase activity, acting on the CH-CH group of donors"/>
    <property type="evidence" value="ECO:0007669"/>
    <property type="project" value="InterPro"/>
</dbReference>
<evidence type="ECO:0000313" key="10">
    <source>
        <dbReference type="EMBL" id="RFZ48412.1"/>
    </source>
</evidence>
<feature type="domain" description="Carrier" evidence="9">
    <location>
        <begin position="2543"/>
        <end position="2617"/>
    </location>
</feature>
<reference evidence="10 11" key="1">
    <citation type="journal article" date="2018" name="Sci. Rep.">
        <title>Extensive genomic diversity among Mycobacterium marinum strains revealed by whole genome sequencing.</title>
        <authorList>
            <person name="Das S."/>
            <person name="Pettersson B.M."/>
            <person name="Behra P.R."/>
            <person name="Mallick A."/>
            <person name="Cheramie M."/>
            <person name="Ramesh M."/>
            <person name="Shirreff L."/>
            <person name="DuCote T."/>
            <person name="Dasgupta S."/>
            <person name="Ennis D.G."/>
            <person name="Kirsebom L.A."/>
        </authorList>
    </citation>
    <scope>NUCLEOTIDE SEQUENCE [LARGE SCALE GENOMIC DNA]</scope>
    <source>
        <strain evidence="10 11">Davis1</strain>
    </source>
</reference>
<keyword evidence="5" id="KW-0597">Phosphoprotein</keyword>
<dbReference type="EMBL" id="PEDF01000004">
    <property type="protein sequence ID" value="RFZ48412.1"/>
    <property type="molecule type" value="Genomic_DNA"/>
</dbReference>
<feature type="region of interest" description="Disordered" evidence="8">
    <location>
        <begin position="1"/>
        <end position="32"/>
    </location>
</feature>
<dbReference type="FunFam" id="3.40.50.12780:FF:000012">
    <property type="entry name" value="Non-ribosomal peptide synthetase"/>
    <property type="match status" value="1"/>
</dbReference>
<comment type="caution">
    <text evidence="10">The sequence shown here is derived from an EMBL/GenBank/DDBJ whole genome shotgun (WGS) entry which is preliminary data.</text>
</comment>
<dbReference type="NCBIfam" id="TIGR01733">
    <property type="entry name" value="AA-adenyl-dom"/>
    <property type="match status" value="2"/>
</dbReference>
<dbReference type="CDD" id="cd19531">
    <property type="entry name" value="LCL_NRPS-like"/>
    <property type="match status" value="1"/>
</dbReference>
<dbReference type="Gene3D" id="2.40.110.10">
    <property type="entry name" value="Butyryl-CoA Dehydrogenase, subunit A, domain 2"/>
    <property type="match status" value="1"/>
</dbReference>
<dbReference type="UniPathway" id="UPA00011"/>
<dbReference type="GO" id="GO:0005737">
    <property type="term" value="C:cytoplasm"/>
    <property type="evidence" value="ECO:0007669"/>
    <property type="project" value="TreeGrafter"/>
</dbReference>
<dbReference type="Gene3D" id="3.30.300.30">
    <property type="match status" value="2"/>
</dbReference>
<comment type="cofactor">
    <cofactor evidence="1">
        <name>pantetheine 4'-phosphate</name>
        <dbReference type="ChEBI" id="CHEBI:47942"/>
    </cofactor>
</comment>
<dbReference type="RefSeq" id="WP_243703119.1">
    <property type="nucleotide sequence ID" value="NZ_PEDF01000004.1"/>
</dbReference>
<comment type="similarity">
    <text evidence="3">Belongs to the acyl-CoA dehydrogenase family.</text>
</comment>
<dbReference type="PANTHER" id="PTHR45527">
    <property type="entry name" value="NONRIBOSOMAL PEPTIDE SYNTHETASE"/>
    <property type="match status" value="1"/>
</dbReference>
<dbReference type="SMART" id="SM00823">
    <property type="entry name" value="PKS_PP"/>
    <property type="match status" value="3"/>
</dbReference>
<dbReference type="InterPro" id="IPR009075">
    <property type="entry name" value="AcylCo_DH/oxidase_C"/>
</dbReference>
<evidence type="ECO:0000256" key="7">
    <source>
        <dbReference type="ARBA" id="ARBA00022827"/>
    </source>
</evidence>
<dbReference type="Gene3D" id="1.10.540.10">
    <property type="entry name" value="Acyl-CoA dehydrogenase/oxidase, N-terminal domain"/>
    <property type="match status" value="1"/>
</dbReference>
<feature type="region of interest" description="Disordered" evidence="8">
    <location>
        <begin position="1089"/>
        <end position="1108"/>
    </location>
</feature>
<feature type="domain" description="Carrier" evidence="9">
    <location>
        <begin position="1012"/>
        <end position="1087"/>
    </location>
</feature>
<dbReference type="Gene3D" id="1.20.140.10">
    <property type="entry name" value="Butyryl-CoA Dehydrogenase, subunit A, domain 3"/>
    <property type="match status" value="1"/>
</dbReference>
<dbReference type="InterPro" id="IPR042099">
    <property type="entry name" value="ANL_N_sf"/>
</dbReference>
<dbReference type="InterPro" id="IPR023213">
    <property type="entry name" value="CAT-like_dom_sf"/>
</dbReference>
<organism evidence="10 11">
    <name type="scientific">Mycobacterium marinum</name>
    <dbReference type="NCBI Taxonomy" id="1781"/>
    <lineage>
        <taxon>Bacteria</taxon>
        <taxon>Bacillati</taxon>
        <taxon>Actinomycetota</taxon>
        <taxon>Actinomycetes</taxon>
        <taxon>Mycobacteriales</taxon>
        <taxon>Mycobacteriaceae</taxon>
        <taxon>Mycobacterium</taxon>
        <taxon>Mycobacterium ulcerans group</taxon>
    </lineage>
</organism>
<dbReference type="CDD" id="cd17643">
    <property type="entry name" value="A_NRPS_Cytc1-like"/>
    <property type="match status" value="1"/>
</dbReference>
<dbReference type="InterPro" id="IPR020806">
    <property type="entry name" value="PKS_PP-bd"/>
</dbReference>
<feature type="domain" description="Carrier" evidence="9">
    <location>
        <begin position="3096"/>
        <end position="3168"/>
    </location>
</feature>
<dbReference type="InterPro" id="IPR006091">
    <property type="entry name" value="Acyl-CoA_Oxase/DH_mid-dom"/>
</dbReference>
<dbReference type="Pfam" id="PF00668">
    <property type="entry name" value="Condensation"/>
    <property type="match status" value="3"/>
</dbReference>
<dbReference type="SUPFAM" id="SSF56801">
    <property type="entry name" value="Acetyl-CoA synthetase-like"/>
    <property type="match status" value="2"/>
</dbReference>
<evidence type="ECO:0000313" key="11">
    <source>
        <dbReference type="Proteomes" id="UP000257451"/>
    </source>
</evidence>
<dbReference type="PROSITE" id="PS00455">
    <property type="entry name" value="AMP_BINDING"/>
    <property type="match status" value="2"/>
</dbReference>
<dbReference type="InterPro" id="IPR036250">
    <property type="entry name" value="AcylCo_DH-like_C"/>
</dbReference>
<evidence type="ECO:0000256" key="8">
    <source>
        <dbReference type="SAM" id="MobiDB-lite"/>
    </source>
</evidence>
<dbReference type="GO" id="GO:0050660">
    <property type="term" value="F:flavin adenine dinucleotide binding"/>
    <property type="evidence" value="ECO:0007669"/>
    <property type="project" value="InterPro"/>
</dbReference>